<dbReference type="RefSeq" id="WP_066190414.1">
    <property type="nucleotide sequence ID" value="NZ_JARMMB010000005.1"/>
</dbReference>
<organism evidence="1 2">
    <name type="scientific">Cytobacillus horneckiae</name>
    <dbReference type="NCBI Taxonomy" id="549687"/>
    <lineage>
        <taxon>Bacteria</taxon>
        <taxon>Bacillati</taxon>
        <taxon>Bacillota</taxon>
        <taxon>Bacilli</taxon>
        <taxon>Bacillales</taxon>
        <taxon>Bacillaceae</taxon>
        <taxon>Cytobacillus</taxon>
    </lineage>
</organism>
<name>A0A2N0ZN66_9BACI</name>
<evidence type="ECO:0008006" key="3">
    <source>
        <dbReference type="Google" id="ProtNLM"/>
    </source>
</evidence>
<sequence>MSSDFLKEKSKESGRKKEHFLRIIHIKKKAVVTKIEKLTAEFNQSLQNNAHIHQLVQHSLTILIETNGVKKSLALTTKQKLVINQKPPNTHDVYLRGQDDEIQSILLGSKSLKKAVENKEIELKASFRHILLLDSIFLLNRRR</sequence>
<keyword evidence="2" id="KW-1185">Reference proteome</keyword>
<dbReference type="AlphaFoldDB" id="A0A2N0ZN66"/>
<reference evidence="1 2" key="1">
    <citation type="journal article" date="2010" name="Int. J. Syst. Evol. Microbiol.">
        <title>Bacillus horneckiae sp. nov., isolated from a spacecraft-assembly clean room.</title>
        <authorList>
            <person name="Vaishampayan P."/>
            <person name="Probst A."/>
            <person name="Krishnamurthi S."/>
            <person name="Ghosh S."/>
            <person name="Osman S."/>
            <person name="McDowall A."/>
            <person name="Ruckmani A."/>
            <person name="Mayilraj S."/>
            <person name="Venkateswaran K."/>
        </authorList>
    </citation>
    <scope>NUCLEOTIDE SEQUENCE [LARGE SCALE GENOMIC DNA]</scope>
    <source>
        <strain evidence="2">1PO1SC</strain>
    </source>
</reference>
<proteinExistence type="predicted"/>
<gene>
    <name evidence="1" type="ORF">CWS20_00685</name>
</gene>
<evidence type="ECO:0000313" key="1">
    <source>
        <dbReference type="EMBL" id="PKG30960.1"/>
    </source>
</evidence>
<dbReference type="Proteomes" id="UP000233343">
    <property type="component" value="Unassembled WGS sequence"/>
</dbReference>
<dbReference type="EMBL" id="PISD01000002">
    <property type="protein sequence ID" value="PKG30960.1"/>
    <property type="molecule type" value="Genomic_DNA"/>
</dbReference>
<comment type="caution">
    <text evidence="1">The sequence shown here is derived from an EMBL/GenBank/DDBJ whole genome shotgun (WGS) entry which is preliminary data.</text>
</comment>
<evidence type="ECO:0000313" key="2">
    <source>
        <dbReference type="Proteomes" id="UP000233343"/>
    </source>
</evidence>
<accession>A0A2N0ZN66</accession>
<protein>
    <recommendedName>
        <fullName evidence="3">SCP2 domain-containing protein</fullName>
    </recommendedName>
</protein>